<protein>
    <submittedName>
        <fullName evidence="1">Uncharacterized protein</fullName>
    </submittedName>
</protein>
<organism evidence="1 2">
    <name type="scientific">Ornithinimicrobium kibberense</name>
    <dbReference type="NCBI Taxonomy" id="282060"/>
    <lineage>
        <taxon>Bacteria</taxon>
        <taxon>Bacillati</taxon>
        <taxon>Actinomycetota</taxon>
        <taxon>Actinomycetes</taxon>
        <taxon>Micrococcales</taxon>
        <taxon>Ornithinimicrobiaceae</taxon>
        <taxon>Ornithinimicrobium</taxon>
    </lineage>
</organism>
<dbReference type="Proteomes" id="UP001589613">
    <property type="component" value="Unassembled WGS sequence"/>
</dbReference>
<evidence type="ECO:0000313" key="1">
    <source>
        <dbReference type="EMBL" id="MFB9730941.1"/>
    </source>
</evidence>
<proteinExistence type="predicted"/>
<dbReference type="EMBL" id="JBHMAX010000005">
    <property type="protein sequence ID" value="MFB9730941.1"/>
    <property type="molecule type" value="Genomic_DNA"/>
</dbReference>
<evidence type="ECO:0000313" key="2">
    <source>
        <dbReference type="Proteomes" id="UP001589613"/>
    </source>
</evidence>
<comment type="caution">
    <text evidence="1">The sequence shown here is derived from an EMBL/GenBank/DDBJ whole genome shotgun (WGS) entry which is preliminary data.</text>
</comment>
<gene>
    <name evidence="1" type="ORF">ACFFN0_02660</name>
</gene>
<sequence>MNVEFKDAGQVVADERGRVAVGKAGVRKNDRYAVSVSDDGSILLTPLATVPRRELLIWEDQELRKMLALSLAQSENDDVVELEDLSAVLDEEDVE</sequence>
<accession>A0ABV5UZG7</accession>
<reference evidence="1 2" key="1">
    <citation type="submission" date="2024-09" db="EMBL/GenBank/DDBJ databases">
        <authorList>
            <person name="Sun Q."/>
            <person name="Mori K."/>
        </authorList>
    </citation>
    <scope>NUCLEOTIDE SEQUENCE [LARGE SCALE GENOMIC DNA]</scope>
    <source>
        <strain evidence="1 2">JCM 12763</strain>
    </source>
</reference>
<keyword evidence="2" id="KW-1185">Reference proteome</keyword>
<name>A0ABV5UZG7_9MICO</name>
<dbReference type="RefSeq" id="WP_141339197.1">
    <property type="nucleotide sequence ID" value="NZ_JBHMAX010000005.1"/>
</dbReference>